<evidence type="ECO:0000313" key="4">
    <source>
        <dbReference type="Proteomes" id="UP000027361"/>
    </source>
</evidence>
<evidence type="ECO:0000313" key="3">
    <source>
        <dbReference type="EMBL" id="KDN40356.1"/>
    </source>
</evidence>
<dbReference type="AlphaFoldDB" id="A0A066VFZ7"/>
<evidence type="ECO:0008006" key="5">
    <source>
        <dbReference type="Google" id="ProtNLM"/>
    </source>
</evidence>
<dbReference type="OrthoDB" id="3361527at2759"/>
<organism evidence="3 4">
    <name type="scientific">Tilletiaria anomala (strain ATCC 24038 / CBS 436.72 / UBC 951)</name>
    <dbReference type="NCBI Taxonomy" id="1037660"/>
    <lineage>
        <taxon>Eukaryota</taxon>
        <taxon>Fungi</taxon>
        <taxon>Dikarya</taxon>
        <taxon>Basidiomycota</taxon>
        <taxon>Ustilaginomycotina</taxon>
        <taxon>Exobasidiomycetes</taxon>
        <taxon>Georgefischeriales</taxon>
        <taxon>Tilletiariaceae</taxon>
        <taxon>Tilletiaria</taxon>
    </lineage>
</organism>
<feature type="compositionally biased region" description="Polar residues" evidence="1">
    <location>
        <begin position="134"/>
        <end position="145"/>
    </location>
</feature>
<feature type="region of interest" description="Disordered" evidence="1">
    <location>
        <begin position="1053"/>
        <end position="1118"/>
    </location>
</feature>
<feature type="compositionally biased region" description="Polar residues" evidence="1">
    <location>
        <begin position="1"/>
        <end position="20"/>
    </location>
</feature>
<feature type="region of interest" description="Disordered" evidence="1">
    <location>
        <begin position="742"/>
        <end position="763"/>
    </location>
</feature>
<dbReference type="HOGENOM" id="CLU_277441_0_0_1"/>
<dbReference type="Proteomes" id="UP000027361">
    <property type="component" value="Unassembled WGS sequence"/>
</dbReference>
<feature type="compositionally biased region" description="Low complexity" evidence="1">
    <location>
        <begin position="914"/>
        <end position="929"/>
    </location>
</feature>
<feature type="region of interest" description="Disordered" evidence="1">
    <location>
        <begin position="431"/>
        <end position="453"/>
    </location>
</feature>
<feature type="compositionally biased region" description="Acidic residues" evidence="1">
    <location>
        <begin position="608"/>
        <end position="617"/>
    </location>
</feature>
<evidence type="ECO:0000256" key="2">
    <source>
        <dbReference type="SAM" id="Phobius"/>
    </source>
</evidence>
<feature type="compositionally biased region" description="Low complexity" evidence="1">
    <location>
        <begin position="30"/>
        <end position="87"/>
    </location>
</feature>
<dbReference type="GeneID" id="25266656"/>
<dbReference type="InParanoid" id="A0A066VFZ7"/>
<feature type="transmembrane region" description="Helical" evidence="2">
    <location>
        <begin position="1249"/>
        <end position="1271"/>
    </location>
</feature>
<protein>
    <recommendedName>
        <fullName evidence="5">SAM domain-containing protein</fullName>
    </recommendedName>
</protein>
<feature type="compositionally biased region" description="Low complexity" evidence="1">
    <location>
        <begin position="197"/>
        <end position="208"/>
    </location>
</feature>
<sequence length="1273" mass="133783">MPATGSTAAMRSPGISTPSRPSGHVRHDSNTSSHSESGSTHSQPSSSRAGGSPCAAPLPAASFSSSTTAVDSPVPVALSRSSSASLSKRGGNKADPHVPAPVSRDTALRESKSQDDCSGFTPGGPVPRGYSYLGRSNSVVTTSRRTVLPTAAKGMHQSTGSKSSAPASSSSSLPPPSPPTYPSSPPQEHGHELAPQPRTRALPPTPSPTAAIAMASAAAVHGDITSAEAAAAMTAGNRVNVVQHADAGASRPPPTAADDRIAAMARVLPANPKVWTPSQVSLYLHSVLRLVPQPIIADVTAYVVSSHMGGKVFLRLREEDLEAEGLNIRWRRLMMEAVRKLRRDCLKGRIWGFEGARYEPSATATAAAPSGLCLDPRSSPSLSSSSPSSSSFSSTLSFDADFGGDAAVDEDEGVAVAVQEAIAAWNAHGRSHVTDDGLPSPSSSSTNRDTLKRLRDKKQIRGVIAAFEAQQLQLPTDERDEDEDGGGFVALSRQDSACSLREQWQREVDQQQQQSSTRADRVREELAHAYADQSGWVRCRAQSYSSLQDEYEQSGVGFKRAAAAVEDGSQDAATTPPTASFTGTPSEINALSASRGHALQKQHRSEIGNEEVQELEQEQEHVFVSEPSRREASELSSSSSGSDVHEALTPAVDAGGQDPFVASHSSSQQTERASALVTADSNEKDLAQLVQPDALGLLRVQPALQHQNECNLFEDSLSTYQAAIQISPPARHAPLGNYSPASAAHALAQPQPPARPSCTKSHCGSDFAEEELASFHDAQAAAAVHEGDDDWDFSSPKFGTARRRVIPALVDMSLQDSAAHLAAHSGQQGVMLAAQAQPTIEARQMQHAHANEAASDAGDSVRSMEHMRNMSAHTQSGFQPYGALSRRSSQRAVPSLLSATIVADEAAEEKQRDAPGSVGASSSPSAPTSQQLADIVSNASEKPILMTEEEVKLVESLGLSARSQGTLGSKRSKGVATLLRRQEQGGGAETSLAGAFGSLRMAAGATSVPGFSKKGDAGCCSANSGLASIGCRAGSSGAHSKMMALFDVPEGKAPVVPPEGFDEPEQEQANVQPAPELQSQPEPTLEHETKIEPEPEQIQESVSAPDHGVPPTPIGSARFKSVKIGEKLSVPLYSIEPSSDGKGSTKKRSMVLVERKRFESLARRMGALEVQIAALESASPKEGASSSSTPHLRQMFDEPQFISPSSNASATRPVVAVEECIGSEDEDDEDEELEVEAKPMLSIGAIPSYMLGLGAGVGFVILSEVLGKFAARR</sequence>
<evidence type="ECO:0000256" key="1">
    <source>
        <dbReference type="SAM" id="MobiDB-lite"/>
    </source>
</evidence>
<feature type="compositionally biased region" description="Polar residues" evidence="1">
    <location>
        <begin position="1067"/>
        <end position="1082"/>
    </location>
</feature>
<feature type="region of interest" description="Disordered" evidence="1">
    <location>
        <begin position="567"/>
        <end position="645"/>
    </location>
</feature>
<proteinExistence type="predicted"/>
<keyword evidence="2" id="KW-0812">Transmembrane</keyword>
<dbReference type="RefSeq" id="XP_013241367.1">
    <property type="nucleotide sequence ID" value="XM_013385913.1"/>
</dbReference>
<keyword evidence="2" id="KW-0472">Membrane</keyword>
<feature type="compositionally biased region" description="Low complexity" evidence="1">
    <location>
        <begin position="158"/>
        <end position="172"/>
    </location>
</feature>
<keyword evidence="4" id="KW-1185">Reference proteome</keyword>
<feature type="compositionally biased region" description="Basic and acidic residues" evidence="1">
    <location>
        <begin position="1084"/>
        <end position="1093"/>
    </location>
</feature>
<name>A0A066VFZ7_TILAU</name>
<gene>
    <name evidence="3" type="ORF">K437DRAFT_275747</name>
</gene>
<comment type="caution">
    <text evidence="3">The sequence shown here is derived from an EMBL/GenBank/DDBJ whole genome shotgun (WGS) entry which is preliminary data.</text>
</comment>
<feature type="compositionally biased region" description="Pro residues" evidence="1">
    <location>
        <begin position="173"/>
        <end position="185"/>
    </location>
</feature>
<feature type="region of interest" description="Disordered" evidence="1">
    <location>
        <begin position="906"/>
        <end position="932"/>
    </location>
</feature>
<keyword evidence="2" id="KW-1133">Transmembrane helix</keyword>
<feature type="compositionally biased region" description="Basic and acidic residues" evidence="1">
    <location>
        <begin position="618"/>
        <end position="633"/>
    </location>
</feature>
<accession>A0A066VFZ7</accession>
<reference evidence="3 4" key="1">
    <citation type="submission" date="2014-05" db="EMBL/GenBank/DDBJ databases">
        <title>Draft genome sequence of a rare smut relative, Tilletiaria anomala UBC 951.</title>
        <authorList>
            <consortium name="DOE Joint Genome Institute"/>
            <person name="Toome M."/>
            <person name="Kuo A."/>
            <person name="Henrissat B."/>
            <person name="Lipzen A."/>
            <person name="Tritt A."/>
            <person name="Yoshinaga Y."/>
            <person name="Zane M."/>
            <person name="Barry K."/>
            <person name="Grigoriev I.V."/>
            <person name="Spatafora J.W."/>
            <person name="Aimea M.C."/>
        </authorList>
    </citation>
    <scope>NUCLEOTIDE SEQUENCE [LARGE SCALE GENOMIC DNA]</scope>
    <source>
        <strain evidence="3 4">UBC 951</strain>
    </source>
</reference>
<dbReference type="EMBL" id="JMSN01000092">
    <property type="protein sequence ID" value="KDN40356.1"/>
    <property type="molecule type" value="Genomic_DNA"/>
</dbReference>
<feature type="region of interest" description="Disordered" evidence="1">
    <location>
        <begin position="1"/>
        <end position="208"/>
    </location>
</feature>
<feature type="compositionally biased region" description="Basic and acidic residues" evidence="1">
    <location>
        <begin position="106"/>
        <end position="115"/>
    </location>
</feature>
<feature type="compositionally biased region" description="Polar residues" evidence="1">
    <location>
        <begin position="571"/>
        <end position="592"/>
    </location>
</feature>